<organism evidence="2 3">
    <name type="scientific">Natronomicrosphaera hydrolytica</name>
    <dbReference type="NCBI Taxonomy" id="3242702"/>
    <lineage>
        <taxon>Bacteria</taxon>
        <taxon>Pseudomonadati</taxon>
        <taxon>Planctomycetota</taxon>
        <taxon>Phycisphaerae</taxon>
        <taxon>Phycisphaerales</taxon>
        <taxon>Phycisphaeraceae</taxon>
        <taxon>Natronomicrosphaera</taxon>
    </lineage>
</organism>
<comment type="caution">
    <text evidence="2">The sequence shown here is derived from an EMBL/GenBank/DDBJ whole genome shotgun (WGS) entry which is preliminary data.</text>
</comment>
<protein>
    <submittedName>
        <fullName evidence="2">ABC transporter permease subunit</fullName>
    </submittedName>
</protein>
<feature type="transmembrane region" description="Helical" evidence="1">
    <location>
        <begin position="412"/>
        <end position="433"/>
    </location>
</feature>
<dbReference type="Proteomes" id="UP001575105">
    <property type="component" value="Unassembled WGS sequence"/>
</dbReference>
<gene>
    <name evidence="2" type="ORF">ACERK3_14210</name>
</gene>
<dbReference type="PANTHER" id="PTHR43471:SF12">
    <property type="entry name" value="HYPOTHETICAL MEMBRANE PROTEIN, CONSERVED"/>
    <property type="match status" value="1"/>
</dbReference>
<feature type="transmembrane region" description="Helical" evidence="1">
    <location>
        <begin position="304"/>
        <end position="324"/>
    </location>
</feature>
<dbReference type="Pfam" id="PF12679">
    <property type="entry name" value="ABC2_membrane_2"/>
    <property type="match status" value="1"/>
</dbReference>
<feature type="transmembrane region" description="Helical" evidence="1">
    <location>
        <begin position="382"/>
        <end position="406"/>
    </location>
</feature>
<keyword evidence="1" id="KW-0812">Transmembrane</keyword>
<evidence type="ECO:0000256" key="1">
    <source>
        <dbReference type="SAM" id="Phobius"/>
    </source>
</evidence>
<feature type="transmembrane region" description="Helical" evidence="1">
    <location>
        <begin position="171"/>
        <end position="190"/>
    </location>
</feature>
<feature type="transmembrane region" description="Helical" evidence="1">
    <location>
        <begin position="20"/>
        <end position="38"/>
    </location>
</feature>
<evidence type="ECO:0000313" key="2">
    <source>
        <dbReference type="EMBL" id="MFA9479439.1"/>
    </source>
</evidence>
<feature type="transmembrane region" description="Helical" evidence="1">
    <location>
        <begin position="58"/>
        <end position="79"/>
    </location>
</feature>
<feature type="transmembrane region" description="Helical" evidence="1">
    <location>
        <begin position="234"/>
        <end position="253"/>
    </location>
</feature>
<keyword evidence="3" id="KW-1185">Reference proteome</keyword>
<reference evidence="2 3" key="1">
    <citation type="submission" date="2024-08" db="EMBL/GenBank/DDBJ databases">
        <title>Whole-genome sequencing of halo(alkali)philic microorganisms from hypersaline lakes.</title>
        <authorList>
            <person name="Sorokin D.Y."/>
            <person name="Merkel A.Y."/>
            <person name="Messina E."/>
            <person name="Yakimov M."/>
        </authorList>
    </citation>
    <scope>NUCLEOTIDE SEQUENCE [LARGE SCALE GENOMIC DNA]</scope>
    <source>
        <strain evidence="2 3">AB-hyl4</strain>
    </source>
</reference>
<feature type="transmembrane region" description="Helical" evidence="1">
    <location>
        <begin position="336"/>
        <end position="362"/>
    </location>
</feature>
<dbReference type="PANTHER" id="PTHR43471">
    <property type="entry name" value="ABC TRANSPORTER PERMEASE"/>
    <property type="match status" value="1"/>
</dbReference>
<dbReference type="EMBL" id="JBGUBD010000009">
    <property type="protein sequence ID" value="MFA9479439.1"/>
    <property type="molecule type" value="Genomic_DNA"/>
</dbReference>
<name>A0ABV4UA85_9BACT</name>
<feature type="transmembrane region" description="Helical" evidence="1">
    <location>
        <begin position="138"/>
        <end position="159"/>
    </location>
</feature>
<feature type="transmembrane region" description="Helical" evidence="1">
    <location>
        <begin position="495"/>
        <end position="517"/>
    </location>
</feature>
<keyword evidence="1" id="KW-1133">Transmembrane helix</keyword>
<dbReference type="RefSeq" id="WP_425346365.1">
    <property type="nucleotide sequence ID" value="NZ_JBGUBD010000009.1"/>
</dbReference>
<accession>A0ABV4UA85</accession>
<sequence>MNNPIIQRELIGTLRTPRAWMLMLAMVVALAALVLVRWPSDALVDISGAEAQQVLRVFGYGLMVALILIAPVFPATSIVKEKRKGSLALLLNSPMSPWAIMGGKLIGSLGYLLILLALSAPAAAACFTMGGIDVEQILHMYLVLAMLALMYMTLGLLVSSYASSTDSALRITYGLILLLAIVTLGPYQFIGGSPWATDTMVTATDWLRSASPIPAMMEAMRDSAIEGLAGGGNVMRFTVIALVSSLVFCTWTASRLNQRIFDQSRDAGMVTDDRSAKAQAYRRIMYLWFFDPQRRSELIGFRPVGILAALVVAVASGSAAVWYFTNTEFEGDTFAMLGQTIIGVVPGFICLASLVGVFWLAINGVPTAVKEQKTNRFGRGHWMMRLIVAALILSLGLVLITVSGTIDWGTETLGGILVLLQMALIVLLTPSLASGVISTERESGGWQLLQMTPLSSVAIVMGKLLSVSWTLALLLLATLPAYVVLIAIDPGQQMVILNVLVSLVLTAAFAVLLSAAVSSMCMRTATATGVSYALLIGLCAGTMLFWLAEDAPFARNTVEMLLLANPLAGALNIIEAPGFSGYNLVPTNWWIMGVLIGACLAVLIGRTWYLTRPR</sequence>
<proteinExistence type="predicted"/>
<feature type="transmembrane region" description="Helical" evidence="1">
    <location>
        <begin position="468"/>
        <end position="488"/>
    </location>
</feature>
<keyword evidence="1" id="KW-0472">Membrane</keyword>
<evidence type="ECO:0000313" key="3">
    <source>
        <dbReference type="Proteomes" id="UP001575105"/>
    </source>
</evidence>
<feature type="transmembrane region" description="Helical" evidence="1">
    <location>
        <begin position="588"/>
        <end position="609"/>
    </location>
</feature>
<feature type="transmembrane region" description="Helical" evidence="1">
    <location>
        <begin position="109"/>
        <end position="132"/>
    </location>
</feature>
<feature type="transmembrane region" description="Helical" evidence="1">
    <location>
        <begin position="529"/>
        <end position="548"/>
    </location>
</feature>